<feature type="region of interest" description="Disordered" evidence="1">
    <location>
        <begin position="1"/>
        <end position="20"/>
    </location>
</feature>
<organism evidence="2 3">
    <name type="scientific">Modicella reniformis</name>
    <dbReference type="NCBI Taxonomy" id="1440133"/>
    <lineage>
        <taxon>Eukaryota</taxon>
        <taxon>Fungi</taxon>
        <taxon>Fungi incertae sedis</taxon>
        <taxon>Mucoromycota</taxon>
        <taxon>Mortierellomycotina</taxon>
        <taxon>Mortierellomycetes</taxon>
        <taxon>Mortierellales</taxon>
        <taxon>Mortierellaceae</taxon>
        <taxon>Modicella</taxon>
    </lineage>
</organism>
<feature type="compositionally biased region" description="Basic and acidic residues" evidence="1">
    <location>
        <begin position="108"/>
        <end position="127"/>
    </location>
</feature>
<feature type="non-terminal residue" evidence="2">
    <location>
        <position position="785"/>
    </location>
</feature>
<feature type="region of interest" description="Disordered" evidence="1">
    <location>
        <begin position="389"/>
        <end position="490"/>
    </location>
</feature>
<sequence length="785" mass="86406">SEPEIHPHFDRHDHLSSAEISTERRPYIQIPVISGVATPIKFGAGTTFNQEPGQEGEGWAGTGGIDVDGNDVIFELDHQVPSHEVLKELYLNKGHNLVIEQSKLEGDDSVLHKMSQSERQDESRSEEAVQVGDVSSRSAFQNNPTQQQHPIREQVQNRIVAKEMMDTDARELQSESKSETENPQNASLLDLESSSCSVPSRNEGTLESSPQKMNELIYHKLKAVKVIWAPSSLPSSLSSPFEQGKLEKPLRLGLVPEAEFGVEIEVEVKVDEVKKDQNMEKIKSVLVLDPKALSSSTTVKTTEQLIDEQDHDTECSPEGSKKREDIVVAVQEPEAKQEDEAILQDVAAQLLDRYHADAHKKGQQRVEGKEVEVVAEDYSPKVVVNKLNKNHENFDKQSDRVDIDVEASTPNNPSFNDPGTADMEEAASSGSWSATRSRGDRTKSKSEPLFASEDKGNSDGSEDSKQEEAEAAPDSASPSVPGPAMMPDSLRTRGLVPSVIGAHHCTPQFCVNVSLSEDARFATFHIERPIAETGWISLGIGYAMTMTDLLIFWPNPTSEDGGGLRGAILSRRASHAYVEPHLVSGRWTSGDDPSEASLYPLNEYVLHNANPGTSITAHKIFPDTSKFVVQFTRPVRTKNLDYKLTPGQEQDFCWAYSPKPISPDSVANPGAHISQHLSVGSFAMDVGVNQPHLKGAILKQKEDEKLDAEKEREKELEESDRKLEDDGNNRGGQHIIVKHHSAKPSEAMGWLVGSRRSDDGECGISLQALQGFSCLVAIASMFLFR</sequence>
<dbReference type="EMBL" id="JAAAHW010006799">
    <property type="protein sequence ID" value="KAF9954857.1"/>
    <property type="molecule type" value="Genomic_DNA"/>
</dbReference>
<feature type="region of interest" description="Disordered" evidence="1">
    <location>
        <begin position="166"/>
        <end position="208"/>
    </location>
</feature>
<accession>A0A9P6J2E8</accession>
<feature type="compositionally biased region" description="Basic and acidic residues" evidence="1">
    <location>
        <begin position="389"/>
        <end position="403"/>
    </location>
</feature>
<feature type="region of interest" description="Disordered" evidence="1">
    <location>
        <begin position="299"/>
        <end position="323"/>
    </location>
</feature>
<gene>
    <name evidence="2" type="ORF">BGZ65_003780</name>
</gene>
<dbReference type="OrthoDB" id="2431507at2759"/>
<feature type="region of interest" description="Disordered" evidence="1">
    <location>
        <begin position="108"/>
        <end position="154"/>
    </location>
</feature>
<evidence type="ECO:0008006" key="4">
    <source>
        <dbReference type="Google" id="ProtNLM"/>
    </source>
</evidence>
<feature type="compositionally biased region" description="Basic and acidic residues" evidence="1">
    <location>
        <begin position="166"/>
        <end position="180"/>
    </location>
</feature>
<feature type="compositionally biased region" description="Polar residues" evidence="1">
    <location>
        <begin position="181"/>
        <end position="208"/>
    </location>
</feature>
<protein>
    <recommendedName>
        <fullName evidence="4">DOMON domain-containing protein</fullName>
    </recommendedName>
</protein>
<feature type="region of interest" description="Disordered" evidence="1">
    <location>
        <begin position="701"/>
        <end position="739"/>
    </location>
</feature>
<proteinExistence type="predicted"/>
<feature type="compositionally biased region" description="Low complexity" evidence="1">
    <location>
        <begin position="472"/>
        <end position="483"/>
    </location>
</feature>
<evidence type="ECO:0000313" key="2">
    <source>
        <dbReference type="EMBL" id="KAF9954857.1"/>
    </source>
</evidence>
<evidence type="ECO:0000256" key="1">
    <source>
        <dbReference type="SAM" id="MobiDB-lite"/>
    </source>
</evidence>
<keyword evidence="3" id="KW-1185">Reference proteome</keyword>
<dbReference type="Proteomes" id="UP000749646">
    <property type="component" value="Unassembled WGS sequence"/>
</dbReference>
<dbReference type="Gene3D" id="2.60.40.1210">
    <property type="entry name" value="Cellobiose dehydrogenase, cytochrome domain"/>
    <property type="match status" value="1"/>
</dbReference>
<dbReference type="SUPFAM" id="SSF49344">
    <property type="entry name" value="CBD9-like"/>
    <property type="match status" value="1"/>
</dbReference>
<feature type="compositionally biased region" description="Basic and acidic residues" evidence="1">
    <location>
        <begin position="437"/>
        <end position="468"/>
    </location>
</feature>
<feature type="compositionally biased region" description="Polar residues" evidence="1">
    <location>
        <begin position="408"/>
        <end position="417"/>
    </location>
</feature>
<dbReference type="AlphaFoldDB" id="A0A9P6J2E8"/>
<comment type="caution">
    <text evidence="2">The sequence shown here is derived from an EMBL/GenBank/DDBJ whole genome shotgun (WGS) entry which is preliminary data.</text>
</comment>
<feature type="compositionally biased region" description="Polar residues" evidence="1">
    <location>
        <begin position="133"/>
        <end position="154"/>
    </location>
</feature>
<name>A0A9P6J2E8_9FUNG</name>
<reference evidence="2" key="1">
    <citation type="journal article" date="2020" name="Fungal Divers.">
        <title>Resolving the Mortierellaceae phylogeny through synthesis of multi-gene phylogenetics and phylogenomics.</title>
        <authorList>
            <person name="Vandepol N."/>
            <person name="Liber J."/>
            <person name="Desiro A."/>
            <person name="Na H."/>
            <person name="Kennedy M."/>
            <person name="Barry K."/>
            <person name="Grigoriev I.V."/>
            <person name="Miller A.N."/>
            <person name="O'Donnell K."/>
            <person name="Stajich J.E."/>
            <person name="Bonito G."/>
        </authorList>
    </citation>
    <scope>NUCLEOTIDE SEQUENCE</scope>
    <source>
        <strain evidence="2">MES-2147</strain>
    </source>
</reference>
<evidence type="ECO:0000313" key="3">
    <source>
        <dbReference type="Proteomes" id="UP000749646"/>
    </source>
</evidence>
<feature type="compositionally biased region" description="Basic and acidic residues" evidence="1">
    <location>
        <begin position="701"/>
        <end position="728"/>
    </location>
</feature>